<accession>A0A8S5QQP2</accession>
<proteinExistence type="predicted"/>
<organism evidence="1">
    <name type="scientific">Siphoviridae sp. ctE6L85</name>
    <dbReference type="NCBI Taxonomy" id="2826202"/>
    <lineage>
        <taxon>Viruses</taxon>
        <taxon>Duplodnaviria</taxon>
        <taxon>Heunggongvirae</taxon>
        <taxon>Uroviricota</taxon>
        <taxon>Caudoviricetes</taxon>
    </lineage>
</organism>
<protein>
    <submittedName>
        <fullName evidence="1">Uncharacterized protein</fullName>
    </submittedName>
</protein>
<dbReference type="EMBL" id="BK015711">
    <property type="protein sequence ID" value="DAE21330.1"/>
    <property type="molecule type" value="Genomic_DNA"/>
</dbReference>
<evidence type="ECO:0000313" key="1">
    <source>
        <dbReference type="EMBL" id="DAE21330.1"/>
    </source>
</evidence>
<sequence>MTMPAENCAFLMRRNQYDRVNRGYAFADV</sequence>
<name>A0A8S5QQP2_9CAUD</name>
<reference evidence="1" key="1">
    <citation type="journal article" date="2021" name="Proc. Natl. Acad. Sci. U.S.A.">
        <title>A Catalog of Tens of Thousands of Viruses from Human Metagenomes Reveals Hidden Associations with Chronic Diseases.</title>
        <authorList>
            <person name="Tisza M.J."/>
            <person name="Buck C.B."/>
        </authorList>
    </citation>
    <scope>NUCLEOTIDE SEQUENCE</scope>
    <source>
        <strain evidence="1">CtE6L85</strain>
    </source>
</reference>